<evidence type="ECO:0000256" key="4">
    <source>
        <dbReference type="ARBA" id="ARBA00022679"/>
    </source>
</evidence>
<sequence>MGRAMDTDSSEEFDAPEAPAVRIPLGHRPVVFTLPGSRALAEGAMRHLGWPLGKCSFSNFSNGEIQAKVDEPVTNSDVFVFCARDDLVAEPNFTMMQLLLFIAALRGESPHRLTVILPCLEYARQDRRIFAGEAITARLFLRCMKAAGADRFLTGKLHNEAQVAFAPDSTVLDDLSCTRYLGDFVRANVEGFDPDKTLVCATNGGGSKETKHMADELRTGFMMADHMRPKEGGVGEVKIICGKADHVEAIVIVDDIVDTCGRLSEVTREVHKLIPTAKIYAVMTHGYFSGDAHLRVKEMVDNCGLQWIAVTNSIAQTQALQRLGSLGCERRLRVVDISRQFAGAVLRIHLGSSVNTAGFASLGPDDPDPLLQSLLGCSLPFERQQSPQRQAPPPKRSISGS</sequence>
<dbReference type="EMBL" id="HBGE01009290">
    <property type="protein sequence ID" value="CAD9097131.1"/>
    <property type="molecule type" value="Transcribed_RNA"/>
</dbReference>
<evidence type="ECO:0000256" key="7">
    <source>
        <dbReference type="ARBA" id="ARBA00022777"/>
    </source>
</evidence>
<dbReference type="InterPro" id="IPR000836">
    <property type="entry name" value="PRTase_dom"/>
</dbReference>
<dbReference type="FunFam" id="3.40.50.2020:FF:000014">
    <property type="entry name" value="Ribose-phosphate pyrophosphokinase 1"/>
    <property type="match status" value="1"/>
</dbReference>
<dbReference type="EC" id="2.7.6.1" evidence="3"/>
<evidence type="ECO:0000256" key="9">
    <source>
        <dbReference type="ARBA" id="ARBA00049535"/>
    </source>
</evidence>
<dbReference type="GO" id="GO:0000287">
    <property type="term" value="F:magnesium ion binding"/>
    <property type="evidence" value="ECO:0007669"/>
    <property type="project" value="InterPro"/>
</dbReference>
<evidence type="ECO:0000256" key="6">
    <source>
        <dbReference type="ARBA" id="ARBA00022741"/>
    </source>
</evidence>
<organism evidence="12">
    <name type="scientific">Alexandrium catenella</name>
    <name type="common">Red tide dinoflagellate</name>
    <name type="synonym">Gonyaulax catenella</name>
    <dbReference type="NCBI Taxonomy" id="2925"/>
    <lineage>
        <taxon>Eukaryota</taxon>
        <taxon>Sar</taxon>
        <taxon>Alveolata</taxon>
        <taxon>Dinophyceae</taxon>
        <taxon>Gonyaulacales</taxon>
        <taxon>Pyrocystaceae</taxon>
        <taxon>Alexandrium</taxon>
    </lineage>
</organism>
<dbReference type="AlphaFoldDB" id="A0A7S1PRE2"/>
<dbReference type="Gene3D" id="3.40.50.2020">
    <property type="match status" value="2"/>
</dbReference>
<gene>
    <name evidence="12" type="ORF">ACAT0790_LOCUS5581</name>
</gene>
<feature type="domain" description="Ribose-phosphate pyrophosphokinase N-terminal" evidence="11">
    <location>
        <begin position="31"/>
        <end position="148"/>
    </location>
</feature>
<dbReference type="InterPro" id="IPR029057">
    <property type="entry name" value="PRTase-like"/>
</dbReference>
<proteinExistence type="inferred from homology"/>
<evidence type="ECO:0000256" key="3">
    <source>
        <dbReference type="ARBA" id="ARBA00013247"/>
    </source>
</evidence>
<keyword evidence="6" id="KW-0547">Nucleotide-binding</keyword>
<keyword evidence="8" id="KW-0067">ATP-binding</keyword>
<dbReference type="GO" id="GO:0016301">
    <property type="term" value="F:kinase activity"/>
    <property type="evidence" value="ECO:0007669"/>
    <property type="project" value="UniProtKB-KW"/>
</dbReference>
<comment type="pathway">
    <text evidence="1">Metabolic intermediate biosynthesis; 5-phospho-alpha-D-ribose 1-diphosphate biosynthesis; 5-phospho-alpha-D-ribose 1-diphosphate from D-ribose 5-phosphate (route I): step 1/1.</text>
</comment>
<dbReference type="PANTHER" id="PTHR10210">
    <property type="entry name" value="RIBOSE-PHOSPHATE DIPHOSPHOKINASE FAMILY MEMBER"/>
    <property type="match status" value="1"/>
</dbReference>
<evidence type="ECO:0000256" key="1">
    <source>
        <dbReference type="ARBA" id="ARBA00004996"/>
    </source>
</evidence>
<evidence type="ECO:0000256" key="10">
    <source>
        <dbReference type="SAM" id="MobiDB-lite"/>
    </source>
</evidence>
<dbReference type="Pfam" id="PF14572">
    <property type="entry name" value="Pribosyl_synth"/>
    <property type="match status" value="1"/>
</dbReference>
<dbReference type="SMART" id="SM01400">
    <property type="entry name" value="Pribosyltran_N"/>
    <property type="match status" value="1"/>
</dbReference>
<comment type="similarity">
    <text evidence="2">Belongs to the ribose-phosphate pyrophosphokinase family.</text>
</comment>
<evidence type="ECO:0000313" key="12">
    <source>
        <dbReference type="EMBL" id="CAD9097131.1"/>
    </source>
</evidence>
<dbReference type="InterPro" id="IPR005946">
    <property type="entry name" value="Rib-P_diPkinase"/>
</dbReference>
<dbReference type="GO" id="GO:0005524">
    <property type="term" value="F:ATP binding"/>
    <property type="evidence" value="ECO:0007669"/>
    <property type="project" value="UniProtKB-KW"/>
</dbReference>
<dbReference type="GO" id="GO:0005737">
    <property type="term" value="C:cytoplasm"/>
    <property type="evidence" value="ECO:0007669"/>
    <property type="project" value="TreeGrafter"/>
</dbReference>
<keyword evidence="5" id="KW-0545">Nucleotide biosynthesis</keyword>
<comment type="catalytic activity">
    <reaction evidence="9">
        <text>D-ribose 5-phosphate + ATP = 5-phospho-alpha-D-ribose 1-diphosphate + AMP + H(+)</text>
        <dbReference type="Rhea" id="RHEA:15609"/>
        <dbReference type="ChEBI" id="CHEBI:15378"/>
        <dbReference type="ChEBI" id="CHEBI:30616"/>
        <dbReference type="ChEBI" id="CHEBI:58017"/>
        <dbReference type="ChEBI" id="CHEBI:78346"/>
        <dbReference type="ChEBI" id="CHEBI:456215"/>
        <dbReference type="EC" id="2.7.6.1"/>
    </reaction>
</comment>
<feature type="region of interest" description="Disordered" evidence="10">
    <location>
        <begin position="382"/>
        <end position="401"/>
    </location>
</feature>
<dbReference type="GO" id="GO:0002189">
    <property type="term" value="C:ribose phosphate diphosphokinase complex"/>
    <property type="evidence" value="ECO:0007669"/>
    <property type="project" value="TreeGrafter"/>
</dbReference>
<reference evidence="12" key="1">
    <citation type="submission" date="2021-01" db="EMBL/GenBank/DDBJ databases">
        <authorList>
            <person name="Corre E."/>
            <person name="Pelletier E."/>
            <person name="Niang G."/>
            <person name="Scheremetjew M."/>
            <person name="Finn R."/>
            <person name="Kale V."/>
            <person name="Holt S."/>
            <person name="Cochrane G."/>
            <person name="Meng A."/>
            <person name="Brown T."/>
            <person name="Cohen L."/>
        </authorList>
    </citation>
    <scope>NUCLEOTIDE SEQUENCE</scope>
    <source>
        <strain evidence="12">OF101</strain>
    </source>
</reference>
<dbReference type="GO" id="GO:0006164">
    <property type="term" value="P:purine nucleotide biosynthetic process"/>
    <property type="evidence" value="ECO:0007669"/>
    <property type="project" value="TreeGrafter"/>
</dbReference>
<evidence type="ECO:0000256" key="2">
    <source>
        <dbReference type="ARBA" id="ARBA00006478"/>
    </source>
</evidence>
<dbReference type="InterPro" id="IPR029099">
    <property type="entry name" value="Pribosyltran_N"/>
</dbReference>
<dbReference type="GO" id="GO:0006015">
    <property type="term" value="P:5-phosphoribose 1-diphosphate biosynthetic process"/>
    <property type="evidence" value="ECO:0007669"/>
    <property type="project" value="TreeGrafter"/>
</dbReference>
<dbReference type="PANTHER" id="PTHR10210:SF32">
    <property type="entry name" value="RIBOSE-PHOSPHATE PYROPHOSPHOKINASE 2"/>
    <property type="match status" value="1"/>
</dbReference>
<name>A0A7S1PRE2_ALECA</name>
<accession>A0A7S1PRE2</accession>
<protein>
    <recommendedName>
        <fullName evidence="3">ribose-phosphate diphosphokinase</fullName>
        <ecNumber evidence="3">2.7.6.1</ecNumber>
    </recommendedName>
</protein>
<dbReference type="SUPFAM" id="SSF53271">
    <property type="entry name" value="PRTase-like"/>
    <property type="match status" value="2"/>
</dbReference>
<dbReference type="CDD" id="cd06223">
    <property type="entry name" value="PRTases_typeI"/>
    <property type="match status" value="1"/>
</dbReference>
<dbReference type="Pfam" id="PF13793">
    <property type="entry name" value="Pribosyltran_N"/>
    <property type="match status" value="1"/>
</dbReference>
<dbReference type="GO" id="GO:0004749">
    <property type="term" value="F:ribose phosphate diphosphokinase activity"/>
    <property type="evidence" value="ECO:0007669"/>
    <property type="project" value="UniProtKB-EC"/>
</dbReference>
<evidence type="ECO:0000259" key="11">
    <source>
        <dbReference type="Pfam" id="PF13793"/>
    </source>
</evidence>
<evidence type="ECO:0000256" key="5">
    <source>
        <dbReference type="ARBA" id="ARBA00022727"/>
    </source>
</evidence>
<keyword evidence="7" id="KW-0418">Kinase</keyword>
<dbReference type="NCBIfam" id="TIGR01251">
    <property type="entry name" value="ribP_PPkin"/>
    <property type="match status" value="1"/>
</dbReference>
<evidence type="ECO:0000256" key="8">
    <source>
        <dbReference type="ARBA" id="ARBA00022840"/>
    </source>
</evidence>
<keyword evidence="4" id="KW-0808">Transferase</keyword>